<feature type="compositionally biased region" description="Polar residues" evidence="1">
    <location>
        <begin position="36"/>
        <end position="46"/>
    </location>
</feature>
<evidence type="ECO:0000313" key="2">
    <source>
        <dbReference type="EMBL" id="VFU56152.1"/>
    </source>
</evidence>
<protein>
    <submittedName>
        <fullName evidence="2">Uncharacterized protein</fullName>
    </submittedName>
</protein>
<reference evidence="2" key="1">
    <citation type="submission" date="2019-03" db="EMBL/GenBank/DDBJ databases">
        <authorList>
            <person name="Mank J."/>
            <person name="Almeida P."/>
        </authorList>
    </citation>
    <scope>NUCLEOTIDE SEQUENCE</scope>
    <source>
        <strain evidence="2">78183</strain>
    </source>
</reference>
<dbReference type="EMBL" id="CAADRP010001918">
    <property type="protein sequence ID" value="VFU56152.1"/>
    <property type="molecule type" value="Genomic_DNA"/>
</dbReference>
<name>A0A6N2MP61_SALVM</name>
<organism evidence="2">
    <name type="scientific">Salix viminalis</name>
    <name type="common">Common osier</name>
    <name type="synonym">Basket willow</name>
    <dbReference type="NCBI Taxonomy" id="40686"/>
    <lineage>
        <taxon>Eukaryota</taxon>
        <taxon>Viridiplantae</taxon>
        <taxon>Streptophyta</taxon>
        <taxon>Embryophyta</taxon>
        <taxon>Tracheophyta</taxon>
        <taxon>Spermatophyta</taxon>
        <taxon>Magnoliopsida</taxon>
        <taxon>eudicotyledons</taxon>
        <taxon>Gunneridae</taxon>
        <taxon>Pentapetalae</taxon>
        <taxon>rosids</taxon>
        <taxon>fabids</taxon>
        <taxon>Malpighiales</taxon>
        <taxon>Salicaceae</taxon>
        <taxon>Saliceae</taxon>
        <taxon>Salix</taxon>
    </lineage>
</organism>
<accession>A0A6N2MP61</accession>
<gene>
    <name evidence="2" type="ORF">SVIM_LOCUS402020</name>
</gene>
<evidence type="ECO:0000256" key="1">
    <source>
        <dbReference type="SAM" id="MobiDB-lite"/>
    </source>
</evidence>
<dbReference type="AlphaFoldDB" id="A0A6N2MP61"/>
<feature type="region of interest" description="Disordered" evidence="1">
    <location>
        <begin position="1"/>
        <end position="47"/>
    </location>
</feature>
<proteinExistence type="predicted"/>
<sequence length="77" mass="8024">MGMGGMISGLKLRRLDKKTSDSNSQSGKASEGSKYFPNNNGLNSDPSPKILCTIGLPGAKNLLNMSSLNGTLHLCGV</sequence>